<dbReference type="GO" id="GO:0004332">
    <property type="term" value="F:fructose-bisphosphate aldolase activity"/>
    <property type="evidence" value="ECO:0007669"/>
    <property type="project" value="UniProtKB-EC"/>
</dbReference>
<evidence type="ECO:0000256" key="6">
    <source>
        <dbReference type="ARBA" id="ARBA00029799"/>
    </source>
</evidence>
<name>A0A8J7MPU5_9RHOB</name>
<dbReference type="PANTHER" id="PTHR11627">
    <property type="entry name" value="FRUCTOSE-BISPHOSPHATE ALDOLASE"/>
    <property type="match status" value="1"/>
</dbReference>
<dbReference type="Gene3D" id="3.20.20.70">
    <property type="entry name" value="Aldolase class I"/>
    <property type="match status" value="1"/>
</dbReference>
<comment type="similarity">
    <text evidence="2">Belongs to the class I fructose-bisphosphate aldolase family.</text>
</comment>
<comment type="pathway">
    <text evidence="1">Carbohydrate degradation; glycolysis; D-glyceraldehyde 3-phosphate and glycerone phosphate from D-glucose: step 4/4.</text>
</comment>
<dbReference type="Pfam" id="PF00274">
    <property type="entry name" value="Glycolytic"/>
    <property type="match status" value="1"/>
</dbReference>
<keyword evidence="5" id="KW-0456">Lyase</keyword>
<comment type="caution">
    <text evidence="7">The sequence shown here is derived from an EMBL/GenBank/DDBJ whole genome shotgun (WGS) entry which is preliminary data.</text>
</comment>
<dbReference type="EMBL" id="JAESVP010000002">
    <property type="protein sequence ID" value="MBL4927538.1"/>
    <property type="molecule type" value="Genomic_DNA"/>
</dbReference>
<evidence type="ECO:0000256" key="2">
    <source>
        <dbReference type="ARBA" id="ARBA00010387"/>
    </source>
</evidence>
<dbReference type="UniPathway" id="UPA00109">
    <property type="reaction ID" value="UER00183"/>
</dbReference>
<dbReference type="GO" id="GO:0006096">
    <property type="term" value="P:glycolytic process"/>
    <property type="evidence" value="ECO:0007669"/>
    <property type="project" value="UniProtKB-UniPathway"/>
</dbReference>
<accession>A0A8J7MPU5</accession>
<dbReference type="Proteomes" id="UP000619033">
    <property type="component" value="Unassembled WGS sequence"/>
</dbReference>
<keyword evidence="4" id="KW-0324">Glycolysis</keyword>
<dbReference type="EC" id="4.1.2.13" evidence="3"/>
<organism evidence="7 8">
    <name type="scientific">Fuscibacter oryzae</name>
    <dbReference type="NCBI Taxonomy" id="2803939"/>
    <lineage>
        <taxon>Bacteria</taxon>
        <taxon>Pseudomonadati</taxon>
        <taxon>Pseudomonadota</taxon>
        <taxon>Alphaproteobacteria</taxon>
        <taxon>Rhodobacterales</taxon>
        <taxon>Paracoccaceae</taxon>
        <taxon>Fuscibacter</taxon>
    </lineage>
</organism>
<gene>
    <name evidence="7" type="ORF">JI744_05405</name>
</gene>
<protein>
    <recommendedName>
        <fullName evidence="3">fructose-bisphosphate aldolase</fullName>
        <ecNumber evidence="3">4.1.2.13</ecNumber>
    </recommendedName>
    <alternativeName>
        <fullName evidence="6">Fructose-bisphosphate aldolase class I</fullName>
    </alternativeName>
</protein>
<dbReference type="AlphaFoldDB" id="A0A8J7MPU5"/>
<dbReference type="SUPFAM" id="SSF51569">
    <property type="entry name" value="Aldolase"/>
    <property type="match status" value="1"/>
</dbReference>
<evidence type="ECO:0000256" key="3">
    <source>
        <dbReference type="ARBA" id="ARBA00013068"/>
    </source>
</evidence>
<dbReference type="InterPro" id="IPR000741">
    <property type="entry name" value="FBA_I"/>
</dbReference>
<evidence type="ECO:0000256" key="5">
    <source>
        <dbReference type="ARBA" id="ARBA00023239"/>
    </source>
</evidence>
<evidence type="ECO:0000313" key="8">
    <source>
        <dbReference type="Proteomes" id="UP000619033"/>
    </source>
</evidence>
<evidence type="ECO:0000256" key="1">
    <source>
        <dbReference type="ARBA" id="ARBA00004714"/>
    </source>
</evidence>
<dbReference type="InterPro" id="IPR013785">
    <property type="entry name" value="Aldolase_TIM"/>
</dbReference>
<sequence length="297" mass="31458">MTKAQQTAQVKSGKGFIAALDQSGGSTPKALKQYGVAENAWSNETEMFDLIHAMRARIIKSPAFTGDKVVGAILFEQTMDRTVDGIPTATYLWENRHVVPFLKIDKGLEAEVDGCQLMKAMPDLDALLAKAVKAGIFGTKERSVISAANAKGIQAVVDQQFAVGKQVLSHGLMPILEPEVTISIADKAEAEDLLQQALLKGLDALPEGTQVMLKLSLPTVANFYAPLVDHPKVLKVVALSGGHSRDAANAILAQNRGIIASFSRALSEGLSAQQTDAEFDKMLAGAIASIHAASIAG</sequence>
<evidence type="ECO:0000256" key="4">
    <source>
        <dbReference type="ARBA" id="ARBA00023152"/>
    </source>
</evidence>
<reference evidence="7" key="1">
    <citation type="submission" date="2021-01" db="EMBL/GenBank/DDBJ databases">
        <title>Genome seq and assembly of Tabrizicola sp. KVB23.</title>
        <authorList>
            <person name="Chhetri G."/>
        </authorList>
    </citation>
    <scope>NUCLEOTIDE SEQUENCE</scope>
    <source>
        <strain evidence="7">KVB23</strain>
    </source>
</reference>
<dbReference type="NCBIfam" id="NF003784">
    <property type="entry name" value="PRK05377.1"/>
    <property type="match status" value="1"/>
</dbReference>
<dbReference type="RefSeq" id="WP_202658663.1">
    <property type="nucleotide sequence ID" value="NZ_JAESVP010000002.1"/>
</dbReference>
<proteinExistence type="inferred from homology"/>
<evidence type="ECO:0000313" key="7">
    <source>
        <dbReference type="EMBL" id="MBL4927538.1"/>
    </source>
</evidence>
<keyword evidence="8" id="KW-1185">Reference proteome</keyword>